<gene>
    <name evidence="2" type="ORF">ACFSBH_06420</name>
</gene>
<feature type="transmembrane region" description="Helical" evidence="1">
    <location>
        <begin position="181"/>
        <end position="202"/>
    </location>
</feature>
<dbReference type="EMBL" id="JBHUDE010000033">
    <property type="protein sequence ID" value="MFD1607280.1"/>
    <property type="molecule type" value="Genomic_DNA"/>
</dbReference>
<keyword evidence="3" id="KW-1185">Reference proteome</keyword>
<feature type="transmembrane region" description="Helical" evidence="1">
    <location>
        <begin position="21"/>
        <end position="42"/>
    </location>
</feature>
<evidence type="ECO:0000256" key="1">
    <source>
        <dbReference type="SAM" id="Phobius"/>
    </source>
</evidence>
<dbReference type="Proteomes" id="UP001597221">
    <property type="component" value="Unassembled WGS sequence"/>
</dbReference>
<feature type="transmembrane region" description="Helical" evidence="1">
    <location>
        <begin position="153"/>
        <end position="174"/>
    </location>
</feature>
<feature type="transmembrane region" description="Helical" evidence="1">
    <location>
        <begin position="115"/>
        <end position="141"/>
    </location>
</feature>
<name>A0ABW4HRG1_9BACI</name>
<evidence type="ECO:0000313" key="3">
    <source>
        <dbReference type="Proteomes" id="UP001597221"/>
    </source>
</evidence>
<dbReference type="Pfam" id="PF12679">
    <property type="entry name" value="ABC2_membrane_2"/>
    <property type="match status" value="1"/>
</dbReference>
<comment type="caution">
    <text evidence="2">The sequence shown here is derived from an EMBL/GenBank/DDBJ whole genome shotgun (WGS) entry which is preliminary data.</text>
</comment>
<protein>
    <submittedName>
        <fullName evidence="2">ABC transporter permease</fullName>
    </submittedName>
</protein>
<dbReference type="RefSeq" id="WP_379596627.1">
    <property type="nucleotide sequence ID" value="NZ_JBHUDE010000033.1"/>
</dbReference>
<keyword evidence="1" id="KW-0472">Membrane</keyword>
<feature type="transmembrane region" description="Helical" evidence="1">
    <location>
        <begin position="73"/>
        <end position="94"/>
    </location>
</feature>
<keyword evidence="1" id="KW-1133">Transmembrane helix</keyword>
<accession>A0ABW4HRG1</accession>
<dbReference type="PANTHER" id="PTHR37305">
    <property type="entry name" value="INTEGRAL MEMBRANE PROTEIN-RELATED"/>
    <property type="match status" value="1"/>
</dbReference>
<reference evidence="3" key="1">
    <citation type="journal article" date="2019" name="Int. J. Syst. Evol. Microbiol.">
        <title>The Global Catalogue of Microorganisms (GCM) 10K type strain sequencing project: providing services to taxonomists for standard genome sequencing and annotation.</title>
        <authorList>
            <consortium name="The Broad Institute Genomics Platform"/>
            <consortium name="The Broad Institute Genome Sequencing Center for Infectious Disease"/>
            <person name="Wu L."/>
            <person name="Ma J."/>
        </authorList>
    </citation>
    <scope>NUCLEOTIDE SEQUENCE [LARGE SCALE GENOMIC DNA]</scope>
    <source>
        <strain evidence="3">CGMCC 1.12376</strain>
    </source>
</reference>
<evidence type="ECO:0000313" key="2">
    <source>
        <dbReference type="EMBL" id="MFD1607280.1"/>
    </source>
</evidence>
<sequence>MRQWKTLFKNEMVGHFRDRKWIWVPLVLILIAVMDPVMNYYLPQILDKVGGLPEGAVFQMPEFTGIDAIQMSISQLSSLGVLIIALISMGTIAGERKSGIAELILVKPVAYPAYILSKWAALLVLIIASYVLAMLFAWYYIGILYDTIPIGDFLVMTALYGLWLTLVLTVSIFYNTIFKSSGLVTFSTIATIILISVGSSLFGEKLSYSPSNISNHSFEFLHTGEISSSLIGSAVTTVIACLILLLLSIYIFRTKEHAG</sequence>
<feature type="transmembrane region" description="Helical" evidence="1">
    <location>
        <begin position="230"/>
        <end position="252"/>
    </location>
</feature>
<keyword evidence="1" id="KW-0812">Transmembrane</keyword>
<organism evidence="2 3">
    <name type="scientific">Oceanobacillus luteolus</name>
    <dbReference type="NCBI Taxonomy" id="1274358"/>
    <lineage>
        <taxon>Bacteria</taxon>
        <taxon>Bacillati</taxon>
        <taxon>Bacillota</taxon>
        <taxon>Bacilli</taxon>
        <taxon>Bacillales</taxon>
        <taxon>Bacillaceae</taxon>
        <taxon>Oceanobacillus</taxon>
    </lineage>
</organism>
<proteinExistence type="predicted"/>
<dbReference type="PANTHER" id="PTHR37305:SF1">
    <property type="entry name" value="MEMBRANE PROTEIN"/>
    <property type="match status" value="1"/>
</dbReference>